<evidence type="ECO:0000313" key="2">
    <source>
        <dbReference type="Proteomes" id="UP000266292"/>
    </source>
</evidence>
<dbReference type="InterPro" id="IPR011652">
    <property type="entry name" value="MORN_2"/>
</dbReference>
<protein>
    <recommendedName>
        <fullName evidence="3">Toxin-antitoxin system YwqK family antitoxin</fullName>
    </recommendedName>
</protein>
<dbReference type="RefSeq" id="WP_025606823.1">
    <property type="nucleotide sequence ID" value="NZ_CP021235.1"/>
</dbReference>
<keyword evidence="2" id="KW-1185">Reference proteome</keyword>
<evidence type="ECO:0008006" key="3">
    <source>
        <dbReference type="Google" id="ProtNLM"/>
    </source>
</evidence>
<dbReference type="Proteomes" id="UP000266292">
    <property type="component" value="Chromosome"/>
</dbReference>
<accession>A0A1X9YS97</accession>
<dbReference type="Gene3D" id="2.20.110.10">
    <property type="entry name" value="Histone H3 K4-specific methyltransferase SET7/9 N-terminal domain"/>
    <property type="match status" value="2"/>
</dbReference>
<name>A0A1X9YS97_9BACT</name>
<dbReference type="KEGG" id="pact:CA264_10020"/>
<dbReference type="SUPFAM" id="SSF82185">
    <property type="entry name" value="Histone H3 K4-specific methyltransferase SET7/9 N-terminal domain"/>
    <property type="match status" value="1"/>
</dbReference>
<dbReference type="OrthoDB" id="849691at2"/>
<dbReference type="EMBL" id="CP021235">
    <property type="protein sequence ID" value="ARS35749.1"/>
    <property type="molecule type" value="Genomic_DNA"/>
</dbReference>
<dbReference type="STRING" id="709015.GCA_000472485_02025"/>
<organism evidence="1 2">
    <name type="scientific">Pontibacter actiniarum</name>
    <dbReference type="NCBI Taxonomy" id="323450"/>
    <lineage>
        <taxon>Bacteria</taxon>
        <taxon>Pseudomonadati</taxon>
        <taxon>Bacteroidota</taxon>
        <taxon>Cytophagia</taxon>
        <taxon>Cytophagales</taxon>
        <taxon>Hymenobacteraceae</taxon>
        <taxon>Pontibacter</taxon>
    </lineage>
</organism>
<dbReference type="AlphaFoldDB" id="A0A1X9YS97"/>
<gene>
    <name evidence="1" type="ORF">CA264_10020</name>
</gene>
<proteinExistence type="predicted"/>
<dbReference type="PROSITE" id="PS51257">
    <property type="entry name" value="PROKAR_LIPOPROTEIN"/>
    <property type="match status" value="1"/>
</dbReference>
<reference evidence="2" key="1">
    <citation type="submission" date="2017-05" db="EMBL/GenBank/DDBJ databases">
        <authorList>
            <person name="Ray J."/>
            <person name="Price M."/>
            <person name="Deutschbauer A."/>
        </authorList>
    </citation>
    <scope>NUCLEOTIDE SEQUENCE [LARGE SCALE GENOMIC DNA]</scope>
    <source>
        <strain evidence="2">DSM 19842</strain>
    </source>
</reference>
<sequence>MEKVKNTFVLTVLFYKMPYSLVLTLLLISLLTFSCNSQSSSVQREYYSSGALKAETEVLKNNWHGKRVVYYPTGKVETIGYYKHGKNHGTLTDYYEDGSVEGEVHFNDGRLNGISKYYYPNGTLEMMVPYKDGIRVGWGKFYRKDGSLESMESKVVDMYEQNGKEEVNQVLIFNEEGKIMKDSSYYLSVSNNCDTLELGDTCQVTVTLETPMLKKNMQLLVGGYDEFYRLVDKSQQDTVLGKDFKATYTFIARSRGRHILRGRVDDFRESGKSDTTYVRRERRSFFSKKVFVK</sequence>
<dbReference type="Pfam" id="PF07661">
    <property type="entry name" value="MORN_2"/>
    <property type="match status" value="3"/>
</dbReference>
<evidence type="ECO:0000313" key="1">
    <source>
        <dbReference type="EMBL" id="ARS35749.1"/>
    </source>
</evidence>